<dbReference type="InterPro" id="IPR048651">
    <property type="entry name" value="CRLF2-like_D1"/>
</dbReference>
<feature type="domain" description="Cytokine receptor-like factor 2-like D2" evidence="11">
    <location>
        <begin position="134"/>
        <end position="225"/>
    </location>
</feature>
<name>A0AA35P1K3_9SAUR</name>
<dbReference type="EMBL" id="OX395129">
    <property type="protein sequence ID" value="CAI5772181.1"/>
    <property type="molecule type" value="Genomic_DNA"/>
</dbReference>
<dbReference type="SUPFAM" id="SSF49265">
    <property type="entry name" value="Fibronectin type III"/>
    <property type="match status" value="2"/>
</dbReference>
<dbReference type="Proteomes" id="UP001178461">
    <property type="component" value="Chromosome 4"/>
</dbReference>
<evidence type="ECO:0000313" key="13">
    <source>
        <dbReference type="Proteomes" id="UP001178461"/>
    </source>
</evidence>
<reference evidence="12" key="1">
    <citation type="submission" date="2022-12" db="EMBL/GenBank/DDBJ databases">
        <authorList>
            <person name="Alioto T."/>
            <person name="Alioto T."/>
            <person name="Gomez Garrido J."/>
        </authorList>
    </citation>
    <scope>NUCLEOTIDE SEQUENCE</scope>
</reference>
<dbReference type="InterPro" id="IPR036116">
    <property type="entry name" value="FN3_sf"/>
</dbReference>
<feature type="transmembrane region" description="Helical" evidence="8">
    <location>
        <begin position="243"/>
        <end position="264"/>
    </location>
</feature>
<keyword evidence="5 8" id="KW-0472">Membrane</keyword>
<dbReference type="Pfam" id="PF21604">
    <property type="entry name" value="CRLF2_D1"/>
    <property type="match status" value="1"/>
</dbReference>
<dbReference type="GO" id="GO:0004896">
    <property type="term" value="F:cytokine receptor activity"/>
    <property type="evidence" value="ECO:0007669"/>
    <property type="project" value="TreeGrafter"/>
</dbReference>
<dbReference type="AlphaFoldDB" id="A0AA35P1K3"/>
<evidence type="ECO:0000256" key="1">
    <source>
        <dbReference type="ARBA" id="ARBA00004167"/>
    </source>
</evidence>
<dbReference type="GO" id="GO:0009897">
    <property type="term" value="C:external side of plasma membrane"/>
    <property type="evidence" value="ECO:0007669"/>
    <property type="project" value="TreeGrafter"/>
</dbReference>
<proteinExistence type="predicted"/>
<sequence>MGLSVKSSAAVLLCILLRVSQSWAPCLYPINQFNGSEDVLADGCPEYEIQNVNGKRMEISWHAKKNFPGRNMTMSYKFDEQEEKQCIEYLHDQGYNSGCLFPTEGKYLHIYIRNPNQTEEGYFDEQESSNLLKPNPPEHVTFQWADDKVTVQCKGVDKEHCFRFELQYKSQLDKDWQSRDQECCEIKDQGFDPAKCYSFRFRLNHSCSVFAYSSEWGAETHWKNGSSVDSCDIDVSEPKSITVIPLTLVMAGVLVIFALLLCVCRWERIRKMLMPAVPDPKHLYSDLFSDYNGNFQEWISKTENVLVQTKRKKEKISREPKYKPEAIKKILKGSNVYQNFRVNACCTTTEGNINRSFLRFQPPDFAHMLISVLLPPCPLCHLWILCQEDF</sequence>
<evidence type="ECO:0000256" key="9">
    <source>
        <dbReference type="SAM" id="SignalP"/>
    </source>
</evidence>
<evidence type="ECO:0000256" key="4">
    <source>
        <dbReference type="ARBA" id="ARBA00022989"/>
    </source>
</evidence>
<keyword evidence="6" id="KW-1015">Disulfide bond</keyword>
<keyword evidence="7 12" id="KW-0675">Receptor</keyword>
<accession>A0AA35P1K3</accession>
<evidence type="ECO:0000256" key="6">
    <source>
        <dbReference type="ARBA" id="ARBA00023157"/>
    </source>
</evidence>
<gene>
    <name evidence="12" type="ORF">PODLI_1B018675</name>
</gene>
<comment type="subcellular location">
    <subcellularLocation>
        <location evidence="1">Membrane</location>
        <topology evidence="1">Single-pass membrane protein</topology>
    </subcellularLocation>
</comment>
<feature type="signal peptide" evidence="9">
    <location>
        <begin position="1"/>
        <end position="24"/>
    </location>
</feature>
<dbReference type="PANTHER" id="PTHR23037">
    <property type="entry name" value="CYTOKINE RECEPTOR"/>
    <property type="match status" value="1"/>
</dbReference>
<keyword evidence="13" id="KW-1185">Reference proteome</keyword>
<evidence type="ECO:0000313" key="12">
    <source>
        <dbReference type="EMBL" id="CAI5772181.1"/>
    </source>
</evidence>
<evidence type="ECO:0000259" key="11">
    <source>
        <dbReference type="Pfam" id="PF21605"/>
    </source>
</evidence>
<keyword evidence="4 8" id="KW-1133">Transmembrane helix</keyword>
<dbReference type="PANTHER" id="PTHR23037:SF28">
    <property type="entry name" value="ERYTHROPOIETIN RECEPTOR"/>
    <property type="match status" value="1"/>
</dbReference>
<evidence type="ECO:0000256" key="7">
    <source>
        <dbReference type="ARBA" id="ARBA00023170"/>
    </source>
</evidence>
<dbReference type="Gene3D" id="2.60.40.10">
    <property type="entry name" value="Immunoglobulins"/>
    <property type="match status" value="2"/>
</dbReference>
<feature type="domain" description="Cytokine receptor-like factor 2-like D1" evidence="10">
    <location>
        <begin position="51"/>
        <end position="101"/>
    </location>
</feature>
<protein>
    <submittedName>
        <fullName evidence="12">Cytokine receptor-like factor 2</fullName>
    </submittedName>
</protein>
<evidence type="ECO:0000256" key="3">
    <source>
        <dbReference type="ARBA" id="ARBA00022729"/>
    </source>
</evidence>
<dbReference type="InterPro" id="IPR013783">
    <property type="entry name" value="Ig-like_fold"/>
</dbReference>
<dbReference type="InterPro" id="IPR048648">
    <property type="entry name" value="CRLF2-like_D2"/>
</dbReference>
<keyword evidence="3 9" id="KW-0732">Signal</keyword>
<evidence type="ECO:0000259" key="10">
    <source>
        <dbReference type="Pfam" id="PF21604"/>
    </source>
</evidence>
<evidence type="ECO:0000256" key="8">
    <source>
        <dbReference type="SAM" id="Phobius"/>
    </source>
</evidence>
<feature type="chain" id="PRO_5041261787" evidence="9">
    <location>
        <begin position="25"/>
        <end position="390"/>
    </location>
</feature>
<dbReference type="Pfam" id="PF21605">
    <property type="entry name" value="CRLF2-like_D2"/>
    <property type="match status" value="1"/>
</dbReference>
<organism evidence="12 13">
    <name type="scientific">Podarcis lilfordi</name>
    <name type="common">Lilford's wall lizard</name>
    <dbReference type="NCBI Taxonomy" id="74358"/>
    <lineage>
        <taxon>Eukaryota</taxon>
        <taxon>Metazoa</taxon>
        <taxon>Chordata</taxon>
        <taxon>Craniata</taxon>
        <taxon>Vertebrata</taxon>
        <taxon>Euteleostomi</taxon>
        <taxon>Lepidosauria</taxon>
        <taxon>Squamata</taxon>
        <taxon>Bifurcata</taxon>
        <taxon>Unidentata</taxon>
        <taxon>Episquamata</taxon>
        <taxon>Laterata</taxon>
        <taxon>Lacertibaenia</taxon>
        <taxon>Lacertidae</taxon>
        <taxon>Podarcis</taxon>
    </lineage>
</organism>
<keyword evidence="2 8" id="KW-0812">Transmembrane</keyword>
<evidence type="ECO:0000256" key="2">
    <source>
        <dbReference type="ARBA" id="ARBA00022692"/>
    </source>
</evidence>
<evidence type="ECO:0000256" key="5">
    <source>
        <dbReference type="ARBA" id="ARBA00023136"/>
    </source>
</evidence>